<dbReference type="RefSeq" id="WP_118485725.1">
    <property type="nucleotide sequence ID" value="NZ_CAUGUC010000003.1"/>
</dbReference>
<evidence type="ECO:0000313" key="2">
    <source>
        <dbReference type="Proteomes" id="UP000283700"/>
    </source>
</evidence>
<dbReference type="AlphaFoldDB" id="A0A415UCQ8"/>
<sequence length="115" mass="12732">MNKTFQWNGEKFYFSALEAETTRKFIPEATKTAKALEDYEKDVVGVGNLLSADDIIAECKIIDAFLDTILGEGAVEKMFKGYDLGERVAATQKLTHLNNAQVKEYGETASKGLFA</sequence>
<accession>A0A415UCQ8</accession>
<evidence type="ECO:0008006" key="3">
    <source>
        <dbReference type="Google" id="ProtNLM"/>
    </source>
</evidence>
<reference evidence="1 2" key="1">
    <citation type="submission" date="2018-08" db="EMBL/GenBank/DDBJ databases">
        <title>A genome reference for cultivated species of the human gut microbiota.</title>
        <authorList>
            <person name="Zou Y."/>
            <person name="Xue W."/>
            <person name="Luo G."/>
        </authorList>
    </citation>
    <scope>NUCLEOTIDE SEQUENCE [LARGE SCALE GENOMIC DNA]</scope>
    <source>
        <strain evidence="1 2">AF31-17AC</strain>
    </source>
</reference>
<dbReference type="EMBL" id="QRQO01000007">
    <property type="protein sequence ID" value="RHN15843.1"/>
    <property type="molecule type" value="Genomic_DNA"/>
</dbReference>
<protein>
    <recommendedName>
        <fullName evidence="3">Phage tail assembly chaperone protein, TAC</fullName>
    </recommendedName>
</protein>
<gene>
    <name evidence="1" type="ORF">DWZ29_03925</name>
</gene>
<proteinExistence type="predicted"/>
<organism evidence="1 2">
    <name type="scientific">Anaerobutyricum hallii</name>
    <dbReference type="NCBI Taxonomy" id="39488"/>
    <lineage>
        <taxon>Bacteria</taxon>
        <taxon>Bacillati</taxon>
        <taxon>Bacillota</taxon>
        <taxon>Clostridia</taxon>
        <taxon>Lachnospirales</taxon>
        <taxon>Lachnospiraceae</taxon>
        <taxon>Anaerobutyricum</taxon>
    </lineage>
</organism>
<name>A0A415UCQ8_9FIRM</name>
<dbReference type="Proteomes" id="UP000283700">
    <property type="component" value="Unassembled WGS sequence"/>
</dbReference>
<comment type="caution">
    <text evidence="1">The sequence shown here is derived from an EMBL/GenBank/DDBJ whole genome shotgun (WGS) entry which is preliminary data.</text>
</comment>
<evidence type="ECO:0000313" key="1">
    <source>
        <dbReference type="EMBL" id="RHN15843.1"/>
    </source>
</evidence>